<proteinExistence type="predicted"/>
<keyword evidence="2" id="KW-1185">Reference proteome</keyword>
<evidence type="ECO:0000313" key="1">
    <source>
        <dbReference type="EMBL" id="MBS7230930.1"/>
    </source>
</evidence>
<accession>A0ABS5PAQ6</accession>
<reference evidence="1 2" key="1">
    <citation type="journal article" date="2018" name="Int. J. Syst. Evol. Microbiol.">
        <title>Flavobacterium chryseum sp. nov. and Flavobacterium psychroterrae sp. nov., novel environmental bacteria isolated from Antarctica.</title>
        <authorList>
            <person name="Kralova S."/>
            <person name="Svec P."/>
            <person name="Busse H.J."/>
            <person name="Stankova E."/>
            <person name="Vaczi P."/>
            <person name="Sedlacek I."/>
        </authorList>
    </citation>
    <scope>NUCLEOTIDE SEQUENCE [LARGE SCALE GENOMIC DNA]</scope>
    <source>
        <strain evidence="1 2">CCM 8827</strain>
    </source>
</reference>
<dbReference type="RefSeq" id="WP_213297249.1">
    <property type="nucleotide sequence ID" value="NZ_JAGYVZ010000005.1"/>
</dbReference>
<evidence type="ECO:0000313" key="2">
    <source>
        <dbReference type="Proteomes" id="UP000722625"/>
    </source>
</evidence>
<dbReference type="Proteomes" id="UP000722625">
    <property type="component" value="Unassembled WGS sequence"/>
</dbReference>
<protein>
    <submittedName>
        <fullName evidence="1">Uncharacterized protein</fullName>
    </submittedName>
</protein>
<comment type="caution">
    <text evidence="1">The sequence shown here is derived from an EMBL/GenBank/DDBJ whole genome shotgun (WGS) entry which is preliminary data.</text>
</comment>
<sequence>MTKNRKFKLEGLIPNVLFSIKYDGEGKCEFVKLFEKWDDPLWLYNFFKANQADLNSGAWGSITIANAVRQTHAQAKEMKKLILSIANGQDDNFTILSQYFMPLINGKYGKLEWDKGKGLLKHNWLRIYAVRCSKNTYLITGGGIKLTRDMSPPHLQDELVKLQQAENYLRSGEDDQIDLCYLDL</sequence>
<name>A0ABS5PAQ6_9FLAO</name>
<gene>
    <name evidence="1" type="ORF">KHA90_07825</name>
</gene>
<dbReference type="EMBL" id="JAGYVZ010000005">
    <property type="protein sequence ID" value="MBS7230930.1"/>
    <property type="molecule type" value="Genomic_DNA"/>
</dbReference>
<organism evidence="1 2">
    <name type="scientific">Flavobacterium psychroterrae</name>
    <dbReference type="NCBI Taxonomy" id="2133767"/>
    <lineage>
        <taxon>Bacteria</taxon>
        <taxon>Pseudomonadati</taxon>
        <taxon>Bacteroidota</taxon>
        <taxon>Flavobacteriia</taxon>
        <taxon>Flavobacteriales</taxon>
        <taxon>Flavobacteriaceae</taxon>
        <taxon>Flavobacterium</taxon>
    </lineage>
</organism>